<evidence type="ECO:0000313" key="3">
    <source>
        <dbReference type="WBParaSite" id="GPUH_0001477401-mRNA-1"/>
    </source>
</evidence>
<gene>
    <name evidence="1" type="ORF">GPUH_LOCUS14755</name>
</gene>
<dbReference type="Proteomes" id="UP000271098">
    <property type="component" value="Unassembled WGS sequence"/>
</dbReference>
<protein>
    <submittedName>
        <fullName evidence="3">Sel1 repeat family protein</fullName>
    </submittedName>
</protein>
<organism evidence="3">
    <name type="scientific">Gongylonema pulchrum</name>
    <dbReference type="NCBI Taxonomy" id="637853"/>
    <lineage>
        <taxon>Eukaryota</taxon>
        <taxon>Metazoa</taxon>
        <taxon>Ecdysozoa</taxon>
        <taxon>Nematoda</taxon>
        <taxon>Chromadorea</taxon>
        <taxon>Rhabditida</taxon>
        <taxon>Spirurina</taxon>
        <taxon>Spiruromorpha</taxon>
        <taxon>Spiruroidea</taxon>
        <taxon>Gongylonematidae</taxon>
        <taxon>Gongylonema</taxon>
    </lineage>
</organism>
<dbReference type="OrthoDB" id="10447579at2759"/>
<evidence type="ECO:0000313" key="2">
    <source>
        <dbReference type="Proteomes" id="UP000271098"/>
    </source>
</evidence>
<dbReference type="EMBL" id="UYRT01081614">
    <property type="protein sequence ID" value="VDN24713.1"/>
    <property type="molecule type" value="Genomic_DNA"/>
</dbReference>
<proteinExistence type="predicted"/>
<sequence>MCSGQAHFICSYFKDSGAADAEACRIAEQEIYNCSSFGQAAVILKYLFGYCLEQGFVAAKAISDRKEAESLIQQLQNESILSDAFLNQTLKDFQKVGWYYPQ</sequence>
<dbReference type="AlphaFoldDB" id="A0A183E1B4"/>
<name>A0A183E1B4_9BILA</name>
<evidence type="ECO:0000313" key="1">
    <source>
        <dbReference type="EMBL" id="VDN24713.1"/>
    </source>
</evidence>
<reference evidence="3" key="1">
    <citation type="submission" date="2016-06" db="UniProtKB">
        <authorList>
            <consortium name="WormBaseParasite"/>
        </authorList>
    </citation>
    <scope>IDENTIFICATION</scope>
</reference>
<dbReference type="WBParaSite" id="GPUH_0001477401-mRNA-1">
    <property type="protein sequence ID" value="GPUH_0001477401-mRNA-1"/>
    <property type="gene ID" value="GPUH_0001477401"/>
</dbReference>
<keyword evidence="2" id="KW-1185">Reference proteome</keyword>
<reference evidence="1 2" key="2">
    <citation type="submission" date="2018-11" db="EMBL/GenBank/DDBJ databases">
        <authorList>
            <consortium name="Pathogen Informatics"/>
        </authorList>
    </citation>
    <scope>NUCLEOTIDE SEQUENCE [LARGE SCALE GENOMIC DNA]</scope>
</reference>
<accession>A0A183E1B4</accession>